<dbReference type="AlphaFoldDB" id="A0AAV9CXQ4"/>
<evidence type="ECO:0000313" key="3">
    <source>
        <dbReference type="Proteomes" id="UP001180020"/>
    </source>
</evidence>
<gene>
    <name evidence="2" type="ORF">QJS10_CPB17g01466</name>
</gene>
<dbReference type="Proteomes" id="UP001180020">
    <property type="component" value="Unassembled WGS sequence"/>
</dbReference>
<name>A0AAV9CXQ4_ACOCL</name>
<keyword evidence="3" id="KW-1185">Reference proteome</keyword>
<comment type="caution">
    <text evidence="2">The sequence shown here is derived from an EMBL/GenBank/DDBJ whole genome shotgun (WGS) entry which is preliminary data.</text>
</comment>
<organism evidence="2 3">
    <name type="scientific">Acorus calamus</name>
    <name type="common">Sweet flag</name>
    <dbReference type="NCBI Taxonomy" id="4465"/>
    <lineage>
        <taxon>Eukaryota</taxon>
        <taxon>Viridiplantae</taxon>
        <taxon>Streptophyta</taxon>
        <taxon>Embryophyta</taxon>
        <taxon>Tracheophyta</taxon>
        <taxon>Spermatophyta</taxon>
        <taxon>Magnoliopsida</taxon>
        <taxon>Liliopsida</taxon>
        <taxon>Acoraceae</taxon>
        <taxon>Acorus</taxon>
    </lineage>
</organism>
<dbReference type="EMBL" id="JAUJYO010000017">
    <property type="protein sequence ID" value="KAK1293516.1"/>
    <property type="molecule type" value="Genomic_DNA"/>
</dbReference>
<feature type="region of interest" description="Disordered" evidence="1">
    <location>
        <begin position="47"/>
        <end position="93"/>
    </location>
</feature>
<proteinExistence type="predicted"/>
<feature type="compositionally biased region" description="Basic and acidic residues" evidence="1">
    <location>
        <begin position="63"/>
        <end position="93"/>
    </location>
</feature>
<accession>A0AAV9CXQ4</accession>
<protein>
    <submittedName>
        <fullName evidence="2">Uncharacterized protein</fullName>
    </submittedName>
</protein>
<evidence type="ECO:0000313" key="2">
    <source>
        <dbReference type="EMBL" id="KAK1293516.1"/>
    </source>
</evidence>
<sequence>MLGYVLLGADLRARLSNFGLSRVKSDEATATADNDQRLASCTLRHFDDQSNESNGDAQWGKDGWWRDDDAQSCTRDNEGTIADSREGVVRGDDAMDSSDLGARWSALTLGAVFVPTIWPKEEHKEEEEEVNQEDARDAAAGDVREVGDDRVFWETCLGKGIQ</sequence>
<reference evidence="2" key="1">
    <citation type="journal article" date="2023" name="Nat. Commun.">
        <title>Diploid and tetraploid genomes of Acorus and the evolution of monocots.</title>
        <authorList>
            <person name="Ma L."/>
            <person name="Liu K.W."/>
            <person name="Li Z."/>
            <person name="Hsiao Y.Y."/>
            <person name="Qi Y."/>
            <person name="Fu T."/>
            <person name="Tang G.D."/>
            <person name="Zhang D."/>
            <person name="Sun W.H."/>
            <person name="Liu D.K."/>
            <person name="Li Y."/>
            <person name="Chen G.Z."/>
            <person name="Liu X.D."/>
            <person name="Liao X.Y."/>
            <person name="Jiang Y.T."/>
            <person name="Yu X."/>
            <person name="Hao Y."/>
            <person name="Huang J."/>
            <person name="Zhao X.W."/>
            <person name="Ke S."/>
            <person name="Chen Y.Y."/>
            <person name="Wu W.L."/>
            <person name="Hsu J.L."/>
            <person name="Lin Y.F."/>
            <person name="Huang M.D."/>
            <person name="Li C.Y."/>
            <person name="Huang L."/>
            <person name="Wang Z.W."/>
            <person name="Zhao X."/>
            <person name="Zhong W.Y."/>
            <person name="Peng D.H."/>
            <person name="Ahmad S."/>
            <person name="Lan S."/>
            <person name="Zhang J.S."/>
            <person name="Tsai W.C."/>
            <person name="Van de Peer Y."/>
            <person name="Liu Z.J."/>
        </authorList>
    </citation>
    <scope>NUCLEOTIDE SEQUENCE</scope>
    <source>
        <strain evidence="2">CP</strain>
    </source>
</reference>
<evidence type="ECO:0000256" key="1">
    <source>
        <dbReference type="SAM" id="MobiDB-lite"/>
    </source>
</evidence>
<reference evidence="2" key="2">
    <citation type="submission" date="2023-06" db="EMBL/GenBank/DDBJ databases">
        <authorList>
            <person name="Ma L."/>
            <person name="Liu K.-W."/>
            <person name="Li Z."/>
            <person name="Hsiao Y.-Y."/>
            <person name="Qi Y."/>
            <person name="Fu T."/>
            <person name="Tang G."/>
            <person name="Zhang D."/>
            <person name="Sun W.-H."/>
            <person name="Liu D.-K."/>
            <person name="Li Y."/>
            <person name="Chen G.-Z."/>
            <person name="Liu X.-D."/>
            <person name="Liao X.-Y."/>
            <person name="Jiang Y.-T."/>
            <person name="Yu X."/>
            <person name="Hao Y."/>
            <person name="Huang J."/>
            <person name="Zhao X.-W."/>
            <person name="Ke S."/>
            <person name="Chen Y.-Y."/>
            <person name="Wu W.-L."/>
            <person name="Hsu J.-L."/>
            <person name="Lin Y.-F."/>
            <person name="Huang M.-D."/>
            <person name="Li C.-Y."/>
            <person name="Huang L."/>
            <person name="Wang Z.-W."/>
            <person name="Zhao X."/>
            <person name="Zhong W.-Y."/>
            <person name="Peng D.-H."/>
            <person name="Ahmad S."/>
            <person name="Lan S."/>
            <person name="Zhang J.-S."/>
            <person name="Tsai W.-C."/>
            <person name="Van De Peer Y."/>
            <person name="Liu Z.-J."/>
        </authorList>
    </citation>
    <scope>NUCLEOTIDE SEQUENCE</scope>
    <source>
        <strain evidence="2">CP</strain>
        <tissue evidence="2">Leaves</tissue>
    </source>
</reference>